<accession>A0A8G2F9I8</accession>
<dbReference type="Pfam" id="PF00497">
    <property type="entry name" value="SBP_bac_3"/>
    <property type="match status" value="1"/>
</dbReference>
<proteinExistence type="predicted"/>
<dbReference type="InterPro" id="IPR001638">
    <property type="entry name" value="Solute-binding_3/MltF_N"/>
</dbReference>
<dbReference type="RefSeq" id="WP_020001352.1">
    <property type="nucleotide sequence ID" value="NZ_CP192219.1"/>
</dbReference>
<dbReference type="PANTHER" id="PTHR38834:SF3">
    <property type="entry name" value="SOLUTE-BINDING PROTEIN FAMILY 3_N-TERMINAL DOMAIN-CONTAINING PROTEIN"/>
    <property type="match status" value="1"/>
</dbReference>
<organism evidence="2 3">
    <name type="scientific">Halodesulfovibrio aestuarii</name>
    <dbReference type="NCBI Taxonomy" id="126333"/>
    <lineage>
        <taxon>Bacteria</taxon>
        <taxon>Pseudomonadati</taxon>
        <taxon>Thermodesulfobacteriota</taxon>
        <taxon>Desulfovibrionia</taxon>
        <taxon>Desulfovibrionales</taxon>
        <taxon>Desulfovibrionaceae</taxon>
        <taxon>Halodesulfovibrio</taxon>
    </lineage>
</organism>
<evidence type="ECO:0000313" key="2">
    <source>
        <dbReference type="EMBL" id="SHI52643.1"/>
    </source>
</evidence>
<sequence>MQLRFRILIKFTFICHLFFSILPVSAYSRPVLFITEHIPPLAYTHNGTLRGYNADLIKRIWEKMELPEHTIKIQPWPRSVKDFDSNVPTCLFPVGITAQRKQYRYVTTPTAVTVAIITHKKNKKLFDTPSKVKHARICVEKASSILPLLRKLGYTEKNFEFASSFPNNVHKFFKGRAPLIAGGISNILYNYHLIGGTPSDLRVLEIVKQVPNGFLFNNAVPQQFVDDFRKAMEEIVSSGEATEIYNKDMLYYSPSK</sequence>
<dbReference type="Gene3D" id="3.40.190.10">
    <property type="entry name" value="Periplasmic binding protein-like II"/>
    <property type="match status" value="2"/>
</dbReference>
<evidence type="ECO:0000313" key="3">
    <source>
        <dbReference type="Proteomes" id="UP000184001"/>
    </source>
</evidence>
<reference evidence="2 3" key="1">
    <citation type="submission" date="2016-11" db="EMBL/GenBank/DDBJ databases">
        <authorList>
            <person name="Varghese N."/>
            <person name="Submissions S."/>
        </authorList>
    </citation>
    <scope>NUCLEOTIDE SEQUENCE [LARGE SCALE GENOMIC DNA]</scope>
    <source>
        <strain evidence="2 3">DSM 17919</strain>
    </source>
</reference>
<protein>
    <submittedName>
        <fullName evidence="2">ABC-type amino acid transport substrate-binding protein</fullName>
    </submittedName>
</protein>
<name>A0A8G2F9I8_9BACT</name>
<comment type="caution">
    <text evidence="2">The sequence shown here is derived from an EMBL/GenBank/DDBJ whole genome shotgun (WGS) entry which is preliminary data.</text>
</comment>
<gene>
    <name evidence="2" type="ORF">SAMN05660830_00211</name>
</gene>
<evidence type="ECO:0000259" key="1">
    <source>
        <dbReference type="Pfam" id="PF00497"/>
    </source>
</evidence>
<dbReference type="SUPFAM" id="SSF53850">
    <property type="entry name" value="Periplasmic binding protein-like II"/>
    <property type="match status" value="1"/>
</dbReference>
<dbReference type="PANTHER" id="PTHR38834">
    <property type="entry name" value="PERIPLASMIC SUBSTRATE BINDING PROTEIN FAMILY 3"/>
    <property type="match status" value="1"/>
</dbReference>
<dbReference type="EMBL" id="FQZR01000002">
    <property type="protein sequence ID" value="SHI52643.1"/>
    <property type="molecule type" value="Genomic_DNA"/>
</dbReference>
<dbReference type="Proteomes" id="UP000184001">
    <property type="component" value="Unassembled WGS sequence"/>
</dbReference>
<feature type="domain" description="Solute-binding protein family 3/N-terminal" evidence="1">
    <location>
        <begin position="35"/>
        <end position="247"/>
    </location>
</feature>
<dbReference type="AlphaFoldDB" id="A0A8G2F9I8"/>